<feature type="domain" description="Aminoglycoside phosphotransferase" evidence="1">
    <location>
        <begin position="123"/>
        <end position="215"/>
    </location>
</feature>
<gene>
    <name evidence="2" type="ORF">GCM10023082_19410</name>
</gene>
<evidence type="ECO:0000313" key="2">
    <source>
        <dbReference type="EMBL" id="GAA3721813.1"/>
    </source>
</evidence>
<protein>
    <recommendedName>
        <fullName evidence="1">Aminoglycoside phosphotransferase domain-containing protein</fullName>
    </recommendedName>
</protein>
<keyword evidence="3" id="KW-1185">Reference proteome</keyword>
<dbReference type="InterPro" id="IPR002575">
    <property type="entry name" value="Aminoglycoside_PTrfase"/>
</dbReference>
<dbReference type="EMBL" id="BAABEP010000009">
    <property type="protein sequence ID" value="GAA3721813.1"/>
    <property type="molecule type" value="Genomic_DNA"/>
</dbReference>
<dbReference type="SUPFAM" id="SSF56112">
    <property type="entry name" value="Protein kinase-like (PK-like)"/>
    <property type="match status" value="1"/>
</dbReference>
<proteinExistence type="predicted"/>
<evidence type="ECO:0000313" key="3">
    <source>
        <dbReference type="Proteomes" id="UP001499884"/>
    </source>
</evidence>
<dbReference type="RefSeq" id="WP_345644217.1">
    <property type="nucleotide sequence ID" value="NZ_BAABEP010000009.1"/>
</dbReference>
<dbReference type="Gene3D" id="3.90.1200.10">
    <property type="match status" value="1"/>
</dbReference>
<dbReference type="Pfam" id="PF01636">
    <property type="entry name" value="APH"/>
    <property type="match status" value="1"/>
</dbReference>
<accession>A0ABP7ETW0</accession>
<organism evidence="2 3">
    <name type="scientific">Streptomyces tremellae</name>
    <dbReference type="NCBI Taxonomy" id="1124239"/>
    <lineage>
        <taxon>Bacteria</taxon>
        <taxon>Bacillati</taxon>
        <taxon>Actinomycetota</taxon>
        <taxon>Actinomycetes</taxon>
        <taxon>Kitasatosporales</taxon>
        <taxon>Streptomycetaceae</taxon>
        <taxon>Streptomyces</taxon>
    </lineage>
</organism>
<evidence type="ECO:0000259" key="1">
    <source>
        <dbReference type="Pfam" id="PF01636"/>
    </source>
</evidence>
<sequence>MIEQHLPWAGLPAPLRAAVQRHTGVVTSAESVEQGLNCSAAVRLTAAAGAFFVKAVRGEDTEGLAGLAQEQRVAPLVGAVSPALHLAVRETGWHALVFDLAPGRTADLAAGSPDVEAVAALMQRLAGLPPAPAGLLQFADRYAAHLLPGDAELLHGEHLLHTDTNPHNLLVDGGDARLVDWAMPAVGPAWIDPALTAVRLMESDQTPAAALAWLDQIPSWRHAPAAAVAAFVGVVCRDWAARIGEREAEPSNARFRALLTHSLTPIRR</sequence>
<comment type="caution">
    <text evidence="2">The sequence shown here is derived from an EMBL/GenBank/DDBJ whole genome shotgun (WGS) entry which is preliminary data.</text>
</comment>
<dbReference type="InterPro" id="IPR011009">
    <property type="entry name" value="Kinase-like_dom_sf"/>
</dbReference>
<reference evidence="3" key="1">
    <citation type="journal article" date="2019" name="Int. J. Syst. Evol. Microbiol.">
        <title>The Global Catalogue of Microorganisms (GCM) 10K type strain sequencing project: providing services to taxonomists for standard genome sequencing and annotation.</title>
        <authorList>
            <consortium name="The Broad Institute Genomics Platform"/>
            <consortium name="The Broad Institute Genome Sequencing Center for Infectious Disease"/>
            <person name="Wu L."/>
            <person name="Ma J."/>
        </authorList>
    </citation>
    <scope>NUCLEOTIDE SEQUENCE [LARGE SCALE GENOMIC DNA]</scope>
    <source>
        <strain evidence="3">JCM 30846</strain>
    </source>
</reference>
<name>A0ABP7ETW0_9ACTN</name>
<dbReference type="Proteomes" id="UP001499884">
    <property type="component" value="Unassembled WGS sequence"/>
</dbReference>